<evidence type="ECO:0000313" key="4">
    <source>
        <dbReference type="Proteomes" id="UP001295423"/>
    </source>
</evidence>
<comment type="caution">
    <text evidence="3">The sequence shown here is derived from an EMBL/GenBank/DDBJ whole genome shotgun (WGS) entry which is preliminary data.</text>
</comment>
<dbReference type="Pfam" id="PF20479">
    <property type="entry name" value="TMEM128"/>
    <property type="match status" value="1"/>
</dbReference>
<keyword evidence="4" id="KW-1185">Reference proteome</keyword>
<reference evidence="3" key="1">
    <citation type="submission" date="2023-08" db="EMBL/GenBank/DDBJ databases">
        <authorList>
            <person name="Audoor S."/>
            <person name="Bilcke G."/>
        </authorList>
    </citation>
    <scope>NUCLEOTIDE SEQUENCE</scope>
</reference>
<keyword evidence="2" id="KW-1133">Transmembrane helix</keyword>
<dbReference type="PANTHER" id="PTHR31134">
    <property type="entry name" value="TRANSMEMBRANE PROTEIN 128"/>
    <property type="match status" value="1"/>
</dbReference>
<dbReference type="Proteomes" id="UP001295423">
    <property type="component" value="Unassembled WGS sequence"/>
</dbReference>
<keyword evidence="2" id="KW-0472">Membrane</keyword>
<feature type="transmembrane region" description="Helical" evidence="2">
    <location>
        <begin position="69"/>
        <end position="92"/>
    </location>
</feature>
<proteinExistence type="predicted"/>
<sequence length="163" mass="17752">MSSYRRVSQHESAPNSDGSNNLEGGLTRSRMERLTDKATAVAWVVLAVFVARWTGFYTTILTGENANRFLLRLAVLGFGTVTSLVLYLTVYLPKVVGLKADSSAWNVYCPKVVPTITALAVVSYLLAIRGAWPVYGCLTPLIFGTQMMGALMSLHFVPAGNLF</sequence>
<dbReference type="InterPro" id="IPR033579">
    <property type="entry name" value="TMEM128"/>
</dbReference>
<organism evidence="3 4">
    <name type="scientific">Cylindrotheca closterium</name>
    <dbReference type="NCBI Taxonomy" id="2856"/>
    <lineage>
        <taxon>Eukaryota</taxon>
        <taxon>Sar</taxon>
        <taxon>Stramenopiles</taxon>
        <taxon>Ochrophyta</taxon>
        <taxon>Bacillariophyta</taxon>
        <taxon>Bacillariophyceae</taxon>
        <taxon>Bacillariophycidae</taxon>
        <taxon>Bacillariales</taxon>
        <taxon>Bacillariaceae</taxon>
        <taxon>Cylindrotheca</taxon>
    </lineage>
</organism>
<gene>
    <name evidence="3" type="ORF">CYCCA115_LOCUS14250</name>
</gene>
<accession>A0AAD2FU97</accession>
<evidence type="ECO:0000313" key="3">
    <source>
        <dbReference type="EMBL" id="CAJ1953647.1"/>
    </source>
</evidence>
<evidence type="ECO:0000256" key="1">
    <source>
        <dbReference type="SAM" id="MobiDB-lite"/>
    </source>
</evidence>
<dbReference type="AlphaFoldDB" id="A0AAD2FU97"/>
<feature type="transmembrane region" description="Helical" evidence="2">
    <location>
        <begin position="138"/>
        <end position="157"/>
    </location>
</feature>
<keyword evidence="2" id="KW-0812">Transmembrane</keyword>
<feature type="compositionally biased region" description="Polar residues" evidence="1">
    <location>
        <begin position="1"/>
        <end position="22"/>
    </location>
</feature>
<protein>
    <submittedName>
        <fullName evidence="3">Uncharacterized protein</fullName>
    </submittedName>
</protein>
<feature type="transmembrane region" description="Helical" evidence="2">
    <location>
        <begin position="38"/>
        <end position="57"/>
    </location>
</feature>
<dbReference type="PANTHER" id="PTHR31134:SF1">
    <property type="entry name" value="TRANSMEMBRANE PROTEIN 128"/>
    <property type="match status" value="1"/>
</dbReference>
<feature type="region of interest" description="Disordered" evidence="1">
    <location>
        <begin position="1"/>
        <end position="25"/>
    </location>
</feature>
<name>A0AAD2FU97_9STRA</name>
<evidence type="ECO:0000256" key="2">
    <source>
        <dbReference type="SAM" id="Phobius"/>
    </source>
</evidence>
<dbReference type="EMBL" id="CAKOGP040001836">
    <property type="protein sequence ID" value="CAJ1953647.1"/>
    <property type="molecule type" value="Genomic_DNA"/>
</dbReference>
<feature type="transmembrane region" description="Helical" evidence="2">
    <location>
        <begin position="112"/>
        <end position="132"/>
    </location>
</feature>